<dbReference type="EMBL" id="FQWH01000011">
    <property type="protein sequence ID" value="SHH46719.1"/>
    <property type="molecule type" value="Genomic_DNA"/>
</dbReference>
<dbReference type="InterPro" id="IPR027843">
    <property type="entry name" value="DUF4440"/>
</dbReference>
<dbReference type="InterPro" id="IPR001466">
    <property type="entry name" value="Beta-lactam-related"/>
</dbReference>
<dbReference type="InterPro" id="IPR012338">
    <property type="entry name" value="Beta-lactam/transpept-like"/>
</dbReference>
<sequence>MYNFVNFDWITFAGSSIINHLQMKINQSFFQLKVFLVGILFFQIQSGFSQEAKNSSLYKTIMSKDSLLFDIGFNTCDIKQFENLYTDDFEFYHDKDSVSDKARFLKTLKNGICSPTRKYNYRRELIDGSTEIYPLYKNGILYGAIQTGTHRFYESTADNTEQPGSFAKFTHLWLLKNKDWKLARSLSYNHQMTSSTAGKSNLFDNDQETEKWLKENNVPALGIGIIADGKLKQVKVFGELKKGVSAPYNTIWNVASLTKPVTAITVLKLVSAGKWDLDEPLYKYWIDPDIAKDPYLKLLTTRIVLSHQTGFPNWRSFNDSKKLDFKFKPGTQYQYSGEGFEYLRKALEKKFHKTLDQLASELVFEPLKMNDSQLIWNDKIDLSRYADGFDNKGNPYEPTKNKTVNAADDLLTTIEDYSKFLCSVLNGDNLSKKVFDDMKSHQVSTKKNKYFGLGFEIYDLGNENYALSHGGADKGVQTIFILLPKTKQGLVIFTNVDDGYKVYENIVVHYLGENGQKIVDIETK</sequence>
<feature type="domain" description="Beta-lactamase-related" evidence="1">
    <location>
        <begin position="213"/>
        <end position="499"/>
    </location>
</feature>
<dbReference type="Proteomes" id="UP000184112">
    <property type="component" value="Unassembled WGS sequence"/>
</dbReference>
<evidence type="ECO:0000259" key="2">
    <source>
        <dbReference type="Pfam" id="PF14534"/>
    </source>
</evidence>
<dbReference type="SUPFAM" id="SSF54427">
    <property type="entry name" value="NTF2-like"/>
    <property type="match status" value="1"/>
</dbReference>
<gene>
    <name evidence="3" type="ORF">SAMN05444388_11118</name>
</gene>
<accession>A0A1M5T7J6</accession>
<dbReference type="PANTHER" id="PTHR43283:SF18">
    <property type="match status" value="1"/>
</dbReference>
<dbReference type="SUPFAM" id="SSF56601">
    <property type="entry name" value="beta-lactamase/transpeptidase-like"/>
    <property type="match status" value="1"/>
</dbReference>
<dbReference type="AlphaFoldDB" id="A0A1M5T7J6"/>
<dbReference type="Pfam" id="PF00144">
    <property type="entry name" value="Beta-lactamase"/>
    <property type="match status" value="1"/>
</dbReference>
<evidence type="ECO:0000313" key="4">
    <source>
        <dbReference type="Proteomes" id="UP000184112"/>
    </source>
</evidence>
<evidence type="ECO:0000313" key="3">
    <source>
        <dbReference type="EMBL" id="SHH46719.1"/>
    </source>
</evidence>
<dbReference type="PANTHER" id="PTHR43283">
    <property type="entry name" value="BETA-LACTAMASE-RELATED"/>
    <property type="match status" value="1"/>
</dbReference>
<dbReference type="Gene3D" id="3.10.450.50">
    <property type="match status" value="1"/>
</dbReference>
<name>A0A1M5T7J6_FLAJO</name>
<dbReference type="InterPro" id="IPR032710">
    <property type="entry name" value="NTF2-like_dom_sf"/>
</dbReference>
<organism evidence="3 4">
    <name type="scientific">Flavobacterium johnsoniae</name>
    <name type="common">Cytophaga johnsonae</name>
    <dbReference type="NCBI Taxonomy" id="986"/>
    <lineage>
        <taxon>Bacteria</taxon>
        <taxon>Pseudomonadati</taxon>
        <taxon>Bacteroidota</taxon>
        <taxon>Flavobacteriia</taxon>
        <taxon>Flavobacteriales</taxon>
        <taxon>Flavobacteriaceae</taxon>
        <taxon>Flavobacterium</taxon>
    </lineage>
</organism>
<reference evidence="3 4" key="1">
    <citation type="submission" date="2016-11" db="EMBL/GenBank/DDBJ databases">
        <authorList>
            <person name="Jaros S."/>
            <person name="Januszkiewicz K."/>
            <person name="Wedrychowicz H."/>
        </authorList>
    </citation>
    <scope>NUCLEOTIDE SEQUENCE [LARGE SCALE GENOMIC DNA]</scope>
    <source>
        <strain evidence="3 4">DSM 6792</strain>
    </source>
</reference>
<feature type="domain" description="DUF4440" evidence="2">
    <location>
        <begin position="72"/>
        <end position="182"/>
    </location>
</feature>
<dbReference type="InterPro" id="IPR050789">
    <property type="entry name" value="Diverse_Enzym_Activities"/>
</dbReference>
<dbReference type="Gene3D" id="3.40.710.10">
    <property type="entry name" value="DD-peptidase/beta-lactamase superfamily"/>
    <property type="match status" value="1"/>
</dbReference>
<protein>
    <submittedName>
        <fullName evidence="3">CubicO group peptidase, beta-lactamase class C family</fullName>
    </submittedName>
</protein>
<dbReference type="Pfam" id="PF14534">
    <property type="entry name" value="DUF4440"/>
    <property type="match status" value="1"/>
</dbReference>
<proteinExistence type="predicted"/>
<evidence type="ECO:0000259" key="1">
    <source>
        <dbReference type="Pfam" id="PF00144"/>
    </source>
</evidence>